<dbReference type="InterPro" id="IPR001547">
    <property type="entry name" value="Glyco_hydro_5"/>
</dbReference>
<evidence type="ECO:0000313" key="19">
    <source>
        <dbReference type="Proteomes" id="UP000193218"/>
    </source>
</evidence>
<evidence type="ECO:0000256" key="8">
    <source>
        <dbReference type="ARBA" id="ARBA00023136"/>
    </source>
</evidence>
<organism evidence="18 19">
    <name type="scientific">Kockovaella imperatae</name>
    <dbReference type="NCBI Taxonomy" id="4999"/>
    <lineage>
        <taxon>Eukaryota</taxon>
        <taxon>Fungi</taxon>
        <taxon>Dikarya</taxon>
        <taxon>Basidiomycota</taxon>
        <taxon>Agaricomycotina</taxon>
        <taxon>Tremellomycetes</taxon>
        <taxon>Tremellales</taxon>
        <taxon>Cuniculitremaceae</taxon>
        <taxon>Kockovaella</taxon>
    </lineage>
</organism>
<evidence type="ECO:0000256" key="10">
    <source>
        <dbReference type="ARBA" id="ARBA00023295"/>
    </source>
</evidence>
<sequence>MDDGTTFIYTNPFNGSWAVDPANPYNVSGQAQSWTPKLTEEWVWGQDTIKGVNIGGWLVTEPFIVPNLYEQFQNSTPKAVDEYTLSEAMGDQLATLMEEHYSTFITEEDFAQIAAAGLNWLRIPIGFWAISTQEGEPFLEGVAWTYFLKAIEWARKYGLRILLDFHALPGSQNGWNHSGKEGVVNWMYGVMGLANAQRSLEYMRTFTEFISQPGIREVVPMFGLVNEVQASVIGAANLQAFYYQAYEMIRGITGYGEGNGPIIAIHEGFMGVIPWAGFLDGADRLALDQHPYLAFWGNQNHGTWQQNVTCGWQFATNYSQINFGITIGGEWSLAPNDCGYWLDGVDVTPQYELQKVGSCEVWNDWENWNQSMKDGMYSYCQAQMDVLDNWFFWTWKINNSTVVGTATSPQWHYKLGYDQGWIPKDPRSADGFCQRPEASYTAQSSTIFDETYRPSQTGGVATPTLNPAQVSSHDAWPPTSFGPSFTAAQVAFFPTYTQTGVPVTLAMPTPTGTIKPTASPTLDGWSDPTDTVGAWVSVSGCPYPPEYNATALSNLPTALCT</sequence>
<comment type="similarity">
    <text evidence="2 16">Belongs to the glycosyl hydrolase 5 (cellulase A) family.</text>
</comment>
<evidence type="ECO:0000256" key="11">
    <source>
        <dbReference type="ARBA" id="ARBA00023316"/>
    </source>
</evidence>
<dbReference type="FunCoup" id="A0A1Y1ULN6">
    <property type="interactions" value="21"/>
</dbReference>
<dbReference type="Proteomes" id="UP000193218">
    <property type="component" value="Unassembled WGS sequence"/>
</dbReference>
<evidence type="ECO:0000313" key="18">
    <source>
        <dbReference type="EMBL" id="ORX38968.1"/>
    </source>
</evidence>
<dbReference type="InterPro" id="IPR017853">
    <property type="entry name" value="GH"/>
</dbReference>
<protein>
    <recommendedName>
        <fullName evidence="14">glucan 1,3-beta-glucosidase</fullName>
        <ecNumber evidence="14">3.2.1.58</ecNumber>
    </recommendedName>
    <alternativeName>
        <fullName evidence="15">Exo-1,3-beta-glucanase D</fullName>
    </alternativeName>
</protein>
<dbReference type="PANTHER" id="PTHR31297:SF34">
    <property type="entry name" value="GLUCAN 1,3-BETA-GLUCOSIDASE 2"/>
    <property type="match status" value="1"/>
</dbReference>
<dbReference type="Pfam" id="PF00150">
    <property type="entry name" value="Cellulase"/>
    <property type="match status" value="1"/>
</dbReference>
<evidence type="ECO:0000259" key="17">
    <source>
        <dbReference type="Pfam" id="PF00150"/>
    </source>
</evidence>
<keyword evidence="7" id="KW-1133">Transmembrane helix</keyword>
<evidence type="ECO:0000256" key="4">
    <source>
        <dbReference type="ARBA" id="ARBA00022692"/>
    </source>
</evidence>
<evidence type="ECO:0000256" key="7">
    <source>
        <dbReference type="ARBA" id="ARBA00022989"/>
    </source>
</evidence>
<evidence type="ECO:0000256" key="12">
    <source>
        <dbReference type="ARBA" id="ARBA00036824"/>
    </source>
</evidence>
<name>A0A1Y1ULN6_9TREE</name>
<dbReference type="GO" id="GO:0071555">
    <property type="term" value="P:cell wall organization"/>
    <property type="evidence" value="ECO:0007669"/>
    <property type="project" value="UniProtKB-KW"/>
</dbReference>
<keyword evidence="9" id="KW-0325">Glycoprotein</keyword>
<evidence type="ECO:0000256" key="1">
    <source>
        <dbReference type="ARBA" id="ARBA00004401"/>
    </source>
</evidence>
<dbReference type="RefSeq" id="XP_021872831.1">
    <property type="nucleotide sequence ID" value="XM_022013200.1"/>
</dbReference>
<evidence type="ECO:0000256" key="6">
    <source>
        <dbReference type="ARBA" id="ARBA00022968"/>
    </source>
</evidence>
<dbReference type="STRING" id="4999.A0A1Y1ULN6"/>
<dbReference type="InParanoid" id="A0A1Y1ULN6"/>
<dbReference type="GO" id="GO:0009986">
    <property type="term" value="C:cell surface"/>
    <property type="evidence" value="ECO:0007669"/>
    <property type="project" value="TreeGrafter"/>
</dbReference>
<evidence type="ECO:0000256" key="13">
    <source>
        <dbReference type="ARBA" id="ARBA00037126"/>
    </source>
</evidence>
<evidence type="ECO:0000256" key="16">
    <source>
        <dbReference type="RuleBase" id="RU361153"/>
    </source>
</evidence>
<dbReference type="PANTHER" id="PTHR31297">
    <property type="entry name" value="GLUCAN ENDO-1,6-BETA-GLUCOSIDASE B"/>
    <property type="match status" value="1"/>
</dbReference>
<keyword evidence="19" id="KW-1185">Reference proteome</keyword>
<evidence type="ECO:0000256" key="15">
    <source>
        <dbReference type="ARBA" id="ARBA00041260"/>
    </source>
</evidence>
<dbReference type="Gene3D" id="3.20.20.80">
    <property type="entry name" value="Glycosidases"/>
    <property type="match status" value="1"/>
</dbReference>
<comment type="subcellular location">
    <subcellularLocation>
        <location evidence="1">Cell membrane</location>
        <topology evidence="1">Single-pass type II membrane protein</topology>
    </subcellularLocation>
</comment>
<comment type="caution">
    <text evidence="18">The sequence shown here is derived from an EMBL/GenBank/DDBJ whole genome shotgun (WGS) entry which is preliminary data.</text>
</comment>
<keyword evidence="8" id="KW-0472">Membrane</keyword>
<evidence type="ECO:0000256" key="5">
    <source>
        <dbReference type="ARBA" id="ARBA00022801"/>
    </source>
</evidence>
<accession>A0A1Y1ULN6</accession>
<keyword evidence="3" id="KW-1003">Cell membrane</keyword>
<keyword evidence="10 16" id="KW-0326">Glycosidase</keyword>
<reference evidence="18 19" key="1">
    <citation type="submission" date="2017-03" db="EMBL/GenBank/DDBJ databases">
        <title>Widespread Adenine N6-methylation of Active Genes in Fungi.</title>
        <authorList>
            <consortium name="DOE Joint Genome Institute"/>
            <person name="Mondo S.J."/>
            <person name="Dannebaum R.O."/>
            <person name="Kuo R.C."/>
            <person name="Louie K.B."/>
            <person name="Bewick A.J."/>
            <person name="Labutti K."/>
            <person name="Haridas S."/>
            <person name="Kuo A."/>
            <person name="Salamov A."/>
            <person name="Ahrendt S.R."/>
            <person name="Lau R."/>
            <person name="Bowen B.P."/>
            <person name="Lipzen A."/>
            <person name="Sullivan W."/>
            <person name="Andreopoulos W.B."/>
            <person name="Clum A."/>
            <person name="Lindquist E."/>
            <person name="Daum C."/>
            <person name="Northen T.R."/>
            <person name="Ramamoorthy G."/>
            <person name="Schmitz R.J."/>
            <person name="Gryganskyi A."/>
            <person name="Culley D."/>
            <person name="Magnuson J."/>
            <person name="James T.Y."/>
            <person name="O'Malley M.A."/>
            <person name="Stajich J.E."/>
            <person name="Spatafora J.W."/>
            <person name="Visel A."/>
            <person name="Grigoriev I.V."/>
        </authorList>
    </citation>
    <scope>NUCLEOTIDE SEQUENCE [LARGE SCALE GENOMIC DNA]</scope>
    <source>
        <strain evidence="18 19">NRRL Y-17943</strain>
    </source>
</reference>
<gene>
    <name evidence="18" type="ORF">BD324DRAFT_576633</name>
</gene>
<dbReference type="OrthoDB" id="62120at2759"/>
<evidence type="ECO:0000256" key="3">
    <source>
        <dbReference type="ARBA" id="ARBA00022475"/>
    </source>
</evidence>
<keyword evidence="5 16" id="KW-0378">Hydrolase</keyword>
<comment type="function">
    <text evidence="13">Glucosidase involved in the degradation of cellulosic biomass. Active on lichenan.</text>
</comment>
<dbReference type="GO" id="GO:0009251">
    <property type="term" value="P:glucan catabolic process"/>
    <property type="evidence" value="ECO:0007669"/>
    <property type="project" value="TreeGrafter"/>
</dbReference>
<dbReference type="EMBL" id="NBSH01000003">
    <property type="protein sequence ID" value="ORX38968.1"/>
    <property type="molecule type" value="Genomic_DNA"/>
</dbReference>
<dbReference type="GeneID" id="33555008"/>
<dbReference type="GO" id="GO:0004338">
    <property type="term" value="F:glucan exo-1,3-beta-glucosidase activity"/>
    <property type="evidence" value="ECO:0007669"/>
    <property type="project" value="UniProtKB-EC"/>
</dbReference>
<keyword evidence="4" id="KW-0812">Transmembrane</keyword>
<feature type="domain" description="Glycoside hydrolase family 5" evidence="17">
    <location>
        <begin position="100"/>
        <end position="321"/>
    </location>
</feature>
<comment type="catalytic activity">
    <reaction evidence="12">
        <text>Successive hydrolysis of beta-D-glucose units from the non-reducing ends of (1-&gt;3)-beta-D-glucans, releasing alpha-glucose.</text>
        <dbReference type="EC" id="3.2.1.58"/>
    </reaction>
</comment>
<proteinExistence type="inferred from homology"/>
<keyword evidence="11" id="KW-0961">Cell wall biogenesis/degradation</keyword>
<dbReference type="EC" id="3.2.1.58" evidence="14"/>
<dbReference type="FunFam" id="3.20.20.80:FF:000033">
    <property type="entry name" value="Glucan 1,3-beta-glucosidase A"/>
    <property type="match status" value="1"/>
</dbReference>
<evidence type="ECO:0000256" key="14">
    <source>
        <dbReference type="ARBA" id="ARBA00038929"/>
    </source>
</evidence>
<evidence type="ECO:0000256" key="2">
    <source>
        <dbReference type="ARBA" id="ARBA00005641"/>
    </source>
</evidence>
<dbReference type="GO" id="GO:0005886">
    <property type="term" value="C:plasma membrane"/>
    <property type="evidence" value="ECO:0007669"/>
    <property type="project" value="UniProtKB-SubCell"/>
</dbReference>
<evidence type="ECO:0000256" key="9">
    <source>
        <dbReference type="ARBA" id="ARBA00023180"/>
    </source>
</evidence>
<keyword evidence="6" id="KW-0735">Signal-anchor</keyword>
<dbReference type="InterPro" id="IPR050386">
    <property type="entry name" value="Glycosyl_hydrolase_5"/>
</dbReference>
<dbReference type="GO" id="GO:0005576">
    <property type="term" value="C:extracellular region"/>
    <property type="evidence" value="ECO:0007669"/>
    <property type="project" value="TreeGrafter"/>
</dbReference>
<dbReference type="SUPFAM" id="SSF51445">
    <property type="entry name" value="(Trans)glycosidases"/>
    <property type="match status" value="1"/>
</dbReference>
<dbReference type="AlphaFoldDB" id="A0A1Y1ULN6"/>